<evidence type="ECO:0000256" key="2">
    <source>
        <dbReference type="ARBA" id="ARBA00023004"/>
    </source>
</evidence>
<dbReference type="UniPathway" id="UPA00252"/>
<protein>
    <recommendedName>
        <fullName evidence="7">Coproporphyrin III ferrochelatase</fullName>
        <ecNumber evidence="7">4.99.1.9</ecNumber>
    </recommendedName>
</protein>
<dbReference type="InterPro" id="IPR019772">
    <property type="entry name" value="Ferrochelatase_AS"/>
</dbReference>
<dbReference type="CDD" id="cd03411">
    <property type="entry name" value="Ferrochelatase_N"/>
    <property type="match status" value="1"/>
</dbReference>
<dbReference type="GO" id="GO:0005737">
    <property type="term" value="C:cytoplasm"/>
    <property type="evidence" value="ECO:0007669"/>
    <property type="project" value="UniProtKB-SubCell"/>
</dbReference>
<evidence type="ECO:0000256" key="3">
    <source>
        <dbReference type="ARBA" id="ARBA00023133"/>
    </source>
</evidence>
<keyword evidence="2 7" id="KW-0408">Iron</keyword>
<keyword evidence="7 8" id="KW-0963">Cytoplasm</keyword>
<dbReference type="InterPro" id="IPR033659">
    <property type="entry name" value="Ferrochelatase_N"/>
</dbReference>
<organism evidence="9 10">
    <name type="scientific">Lentilactobacillus sunkii</name>
    <dbReference type="NCBI Taxonomy" id="481719"/>
    <lineage>
        <taxon>Bacteria</taxon>
        <taxon>Bacillati</taxon>
        <taxon>Bacillota</taxon>
        <taxon>Bacilli</taxon>
        <taxon>Lactobacillales</taxon>
        <taxon>Lactobacillaceae</taxon>
        <taxon>Lentilactobacillus</taxon>
    </lineage>
</organism>
<dbReference type="HAMAP" id="MF_00323">
    <property type="entry name" value="Ferrochelatase"/>
    <property type="match status" value="1"/>
</dbReference>
<comment type="similarity">
    <text evidence="7 8">Belongs to the ferrochelatase family.</text>
</comment>
<dbReference type="PROSITE" id="PS00534">
    <property type="entry name" value="FERROCHELATASE"/>
    <property type="match status" value="1"/>
</dbReference>
<feature type="binding site" evidence="7">
    <location>
        <position position="185"/>
    </location>
    <ligand>
        <name>Fe(2+)</name>
        <dbReference type="ChEBI" id="CHEBI:29033"/>
    </ligand>
</feature>
<evidence type="ECO:0000313" key="10">
    <source>
        <dbReference type="Proteomes" id="UP000177010"/>
    </source>
</evidence>
<evidence type="ECO:0000256" key="5">
    <source>
        <dbReference type="ARBA" id="ARBA00023244"/>
    </source>
</evidence>
<comment type="function">
    <text evidence="7 8">Involved in coproporphyrin-dependent heme b biosynthesis. Catalyzes the insertion of ferrous iron into coproporphyrin III to form Fe-coproporphyrin III.</text>
</comment>
<dbReference type="EMBL" id="MIQE01000002">
    <property type="protein sequence ID" value="OFA13175.1"/>
    <property type="molecule type" value="Genomic_DNA"/>
</dbReference>
<comment type="subcellular location">
    <subcellularLocation>
        <location evidence="7 8">Cytoplasm</location>
    </subcellularLocation>
</comment>
<dbReference type="PANTHER" id="PTHR11108">
    <property type="entry name" value="FERROCHELATASE"/>
    <property type="match status" value="1"/>
</dbReference>
<dbReference type="GO" id="GO:0006783">
    <property type="term" value="P:heme biosynthetic process"/>
    <property type="evidence" value="ECO:0007669"/>
    <property type="project" value="UniProtKB-UniRule"/>
</dbReference>
<evidence type="ECO:0000256" key="4">
    <source>
        <dbReference type="ARBA" id="ARBA00023239"/>
    </source>
</evidence>
<dbReference type="RefSeq" id="WP_070366950.1">
    <property type="nucleotide sequence ID" value="NZ_JAZHVW010000006.1"/>
</dbReference>
<keyword evidence="5 7" id="KW-0627">Porphyrin biosynthesis</keyword>
<accession>A0A1E7XJA2</accession>
<dbReference type="InterPro" id="IPR033644">
    <property type="entry name" value="Ferrochelatase_C"/>
</dbReference>
<comment type="caution">
    <text evidence="7">Lacks conserved residue(s) required for the propagation of feature annotation.</text>
</comment>
<evidence type="ECO:0000256" key="8">
    <source>
        <dbReference type="RuleBase" id="RU000607"/>
    </source>
</evidence>
<evidence type="ECO:0000256" key="7">
    <source>
        <dbReference type="HAMAP-Rule" id="MF_00323"/>
    </source>
</evidence>
<comment type="catalytic activity">
    <reaction evidence="6">
        <text>Fe-coproporphyrin III + 2 H(+) = coproporphyrin III + Fe(2+)</text>
        <dbReference type="Rhea" id="RHEA:49572"/>
        <dbReference type="ChEBI" id="CHEBI:15378"/>
        <dbReference type="ChEBI" id="CHEBI:29033"/>
        <dbReference type="ChEBI" id="CHEBI:68438"/>
        <dbReference type="ChEBI" id="CHEBI:131725"/>
        <dbReference type="EC" id="4.99.1.9"/>
    </reaction>
    <physiologicalReaction direction="right-to-left" evidence="6">
        <dbReference type="Rhea" id="RHEA:49574"/>
    </physiologicalReaction>
</comment>
<dbReference type="GO" id="GO:0004325">
    <property type="term" value="F:ferrochelatase activity"/>
    <property type="evidence" value="ECO:0007669"/>
    <property type="project" value="UniProtKB-UniRule"/>
</dbReference>
<dbReference type="NCBIfam" id="TIGR00109">
    <property type="entry name" value="hemH"/>
    <property type="match status" value="1"/>
</dbReference>
<keyword evidence="4 7" id="KW-0456">Lyase</keyword>
<keyword evidence="3 7" id="KW-0350">Heme biosynthesis</keyword>
<evidence type="ECO:0000256" key="6">
    <source>
        <dbReference type="ARBA" id="ARBA00024536"/>
    </source>
</evidence>
<dbReference type="InterPro" id="IPR001015">
    <property type="entry name" value="Ferrochelatase"/>
</dbReference>
<comment type="pathway">
    <text evidence="1 7 8">Porphyrin-containing compound metabolism; protoheme biosynthesis.</text>
</comment>
<dbReference type="STRING" id="481719.LASUN_01740"/>
<feature type="binding site" evidence="7">
    <location>
        <position position="267"/>
    </location>
    <ligand>
        <name>Fe(2+)</name>
        <dbReference type="ChEBI" id="CHEBI:29033"/>
    </ligand>
</feature>
<comment type="caution">
    <text evidence="9">The sequence shown here is derived from an EMBL/GenBank/DDBJ whole genome shotgun (WGS) entry which is preliminary data.</text>
</comment>
<proteinExistence type="inferred from homology"/>
<dbReference type="Gene3D" id="3.40.50.1400">
    <property type="match status" value="2"/>
</dbReference>
<dbReference type="CDD" id="cd00419">
    <property type="entry name" value="Ferrochelatase_C"/>
    <property type="match status" value="1"/>
</dbReference>
<dbReference type="PANTHER" id="PTHR11108:SF1">
    <property type="entry name" value="FERROCHELATASE, MITOCHONDRIAL"/>
    <property type="match status" value="1"/>
</dbReference>
<sequence length="324" mass="37017">MTKNGLLLVNLGSPVSPSNKDVKAYLKEFLSDQNVVTLPKWFWQPILRGMILPTRTWRSATFYQHMWTKAGSPLTAYTEIMKQKVQQDLPEWDVQYAMNYGQPRIVDVLHEMKDRGDKEIVVLPLFPNYTQSTHDTIIEKVHSSGVKTHIIKNFYNEPVYQQILAKQVDEAYPKKNYDAVIFSYHGIPMSMVKKGDPYKDECEATTEGVTKYLNKVPKDKVKTVFQSKFGPMPWLKPYLKNYLMELAAMGKRSVLLVTPSFVEDCLETIEENNVQNYQTFRASGGNVFDSVRPMNGSDEFCHFLADLSVKHLQGGDANEPGTNA</sequence>
<name>A0A1E7XJA2_9LACO</name>
<dbReference type="Proteomes" id="UP000177010">
    <property type="component" value="Unassembled WGS sequence"/>
</dbReference>
<dbReference type="EC" id="4.99.1.9" evidence="7"/>
<dbReference type="AlphaFoldDB" id="A0A1E7XJA2"/>
<dbReference type="SUPFAM" id="SSF53800">
    <property type="entry name" value="Chelatase"/>
    <property type="match status" value="1"/>
</dbReference>
<evidence type="ECO:0000313" key="9">
    <source>
        <dbReference type="EMBL" id="OFA13175.1"/>
    </source>
</evidence>
<dbReference type="GO" id="GO:0046872">
    <property type="term" value="F:metal ion binding"/>
    <property type="evidence" value="ECO:0007669"/>
    <property type="project" value="UniProtKB-UniRule"/>
</dbReference>
<gene>
    <name evidence="9" type="primary">hemH</name>
    <name evidence="7" type="synonym">cpfC</name>
    <name evidence="9" type="ORF">LASUN_01740</name>
</gene>
<keyword evidence="7" id="KW-0479">Metal-binding</keyword>
<evidence type="ECO:0000256" key="1">
    <source>
        <dbReference type="ARBA" id="ARBA00004744"/>
    </source>
</evidence>
<dbReference type="Pfam" id="PF00762">
    <property type="entry name" value="Ferrochelatase"/>
    <property type="match status" value="1"/>
</dbReference>
<reference evidence="9 10" key="1">
    <citation type="submission" date="2016-09" db="EMBL/GenBank/DDBJ databases">
        <title>Genome Sequence of Lactobacillus sunkii Strain CG01.</title>
        <authorList>
            <person name="Poehlein A."/>
            <person name="Gabris C."/>
            <person name="Bengelsdorf F.R."/>
            <person name="Duerre P."/>
            <person name="Daniel R."/>
        </authorList>
    </citation>
    <scope>NUCLEOTIDE SEQUENCE [LARGE SCALE GENOMIC DNA]</scope>
    <source>
        <strain evidence="9 10">CG_D</strain>
    </source>
</reference>